<feature type="transmembrane region" description="Helical" evidence="5">
    <location>
        <begin position="65"/>
        <end position="89"/>
    </location>
</feature>
<feature type="transmembrane region" description="Helical" evidence="5">
    <location>
        <begin position="197"/>
        <end position="216"/>
    </location>
</feature>
<dbReference type="InterPro" id="IPR000276">
    <property type="entry name" value="GPCR_Rhodpsn"/>
</dbReference>
<dbReference type="PANTHER" id="PTHR26451:SF887">
    <property type="entry name" value="SI:DKEYP-3F10.17"/>
    <property type="match status" value="1"/>
</dbReference>
<gene>
    <name evidence="7" type="ORF">DPX16_4167</name>
</gene>
<feature type="transmembrane region" description="Helical" evidence="5">
    <location>
        <begin position="33"/>
        <end position="53"/>
    </location>
</feature>
<dbReference type="FunFam" id="1.20.1070.10:FF:000096">
    <property type="entry name" value="Odorant receptor 131-2"/>
    <property type="match status" value="1"/>
</dbReference>
<evidence type="ECO:0000313" key="8">
    <source>
        <dbReference type="Proteomes" id="UP000281406"/>
    </source>
</evidence>
<evidence type="ECO:0000256" key="3">
    <source>
        <dbReference type="ARBA" id="ARBA00022989"/>
    </source>
</evidence>
<dbReference type="CDD" id="cd00637">
    <property type="entry name" value="7tm_classA_rhodopsin-like"/>
    <property type="match status" value="1"/>
</dbReference>
<evidence type="ECO:0000313" key="7">
    <source>
        <dbReference type="EMBL" id="ROK31216.1"/>
    </source>
</evidence>
<dbReference type="EMBL" id="RJVU01057277">
    <property type="protein sequence ID" value="ROK31216.1"/>
    <property type="molecule type" value="Genomic_DNA"/>
</dbReference>
<dbReference type="AlphaFoldDB" id="A0A3N0XYK2"/>
<evidence type="ECO:0000256" key="1">
    <source>
        <dbReference type="ARBA" id="ARBA00004370"/>
    </source>
</evidence>
<dbReference type="PANTHER" id="PTHR26451">
    <property type="entry name" value="G_PROTEIN_RECEP_F1_2 DOMAIN-CONTAINING PROTEIN"/>
    <property type="match status" value="1"/>
</dbReference>
<dbReference type="SUPFAM" id="SSF81321">
    <property type="entry name" value="Family A G protein-coupled receptor-like"/>
    <property type="match status" value="1"/>
</dbReference>
<keyword evidence="2 5" id="KW-0812">Transmembrane</keyword>
<dbReference type="PROSITE" id="PS50262">
    <property type="entry name" value="G_PROTEIN_RECEP_F1_2"/>
    <property type="match status" value="1"/>
</dbReference>
<dbReference type="InterPro" id="IPR052921">
    <property type="entry name" value="GPCR1_Superfamily_Member"/>
</dbReference>
<dbReference type="GO" id="GO:0005549">
    <property type="term" value="F:odorant binding"/>
    <property type="evidence" value="ECO:0007669"/>
    <property type="project" value="TreeGrafter"/>
</dbReference>
<dbReference type="Gene3D" id="1.20.1070.10">
    <property type="entry name" value="Rhodopsin 7-helix transmembrane proteins"/>
    <property type="match status" value="1"/>
</dbReference>
<feature type="transmembrane region" description="Helical" evidence="5">
    <location>
        <begin position="275"/>
        <end position="295"/>
    </location>
</feature>
<evidence type="ECO:0000256" key="4">
    <source>
        <dbReference type="ARBA" id="ARBA00023136"/>
    </source>
</evidence>
<evidence type="ECO:0000256" key="2">
    <source>
        <dbReference type="ARBA" id="ARBA00022692"/>
    </source>
</evidence>
<keyword evidence="3 5" id="KW-1133">Transmembrane helix</keyword>
<proteinExistence type="predicted"/>
<comment type="subcellular location">
    <subcellularLocation>
        <location evidence="1">Membrane</location>
    </subcellularLocation>
</comment>
<dbReference type="GO" id="GO:0004930">
    <property type="term" value="F:G protein-coupled receptor activity"/>
    <property type="evidence" value="ECO:0007669"/>
    <property type="project" value="InterPro"/>
</dbReference>
<keyword evidence="7" id="KW-0675">Receptor</keyword>
<evidence type="ECO:0000259" key="6">
    <source>
        <dbReference type="PROSITE" id="PS50262"/>
    </source>
</evidence>
<dbReference type="Pfam" id="PF00001">
    <property type="entry name" value="7tm_1"/>
    <property type="match status" value="1"/>
</dbReference>
<feature type="domain" description="G-protein coupled receptors family 1 profile" evidence="6">
    <location>
        <begin position="45"/>
        <end position="293"/>
    </location>
</feature>
<evidence type="ECO:0000256" key="5">
    <source>
        <dbReference type="SAM" id="Phobius"/>
    </source>
</evidence>
<sequence>MNSSAVSEYGNSTLLLVNAIPRDSFSAALTKNIVAMLVWLALSVLNCSMVSTFRKHSFFYEDPRYIMFICMVINDAVQLTLVTALYVVSYAFSKILASACCPLIMTAVTTTRSTPLILAGMALERYISICFPLHYSHICTVTRTMWIIGVIFLLSFTPPLTDLFITVAKEPPLFFHTSIFCDHSLLFRDRSIYFKNLVFDSVYFSFVFLTLLYTYCKIMLTARAASTDQVLAKKARNTVLLHGVQLLLCMLAFVVPSMQAQLIQLFPMYSLEIRYVNFLLVYIIPRFLSPMIYGFRDEKFRKYWLRYFISKAWRVKPASHFSQKFG</sequence>
<name>A0A3N0XYK2_ANAGA</name>
<keyword evidence="4 5" id="KW-0472">Membrane</keyword>
<comment type="caution">
    <text evidence="7">The sequence shown here is derived from an EMBL/GenBank/DDBJ whole genome shotgun (WGS) entry which is preliminary data.</text>
</comment>
<dbReference type="InterPro" id="IPR017452">
    <property type="entry name" value="GPCR_Rhodpsn_7TM"/>
</dbReference>
<reference evidence="7 8" key="1">
    <citation type="submission" date="2018-10" db="EMBL/GenBank/DDBJ databases">
        <title>Genome assembly for a Yunnan-Guizhou Plateau 3E fish, Anabarilius grahami (Regan), and its evolutionary and genetic applications.</title>
        <authorList>
            <person name="Jiang W."/>
        </authorList>
    </citation>
    <scope>NUCLEOTIDE SEQUENCE [LARGE SCALE GENOMIC DNA]</scope>
    <source>
        <strain evidence="7">AG-KIZ</strain>
        <tissue evidence="7">Muscle</tissue>
    </source>
</reference>
<dbReference type="GO" id="GO:0004984">
    <property type="term" value="F:olfactory receptor activity"/>
    <property type="evidence" value="ECO:0007669"/>
    <property type="project" value="TreeGrafter"/>
</dbReference>
<accession>A0A3N0XYK2</accession>
<dbReference type="GO" id="GO:0016020">
    <property type="term" value="C:membrane"/>
    <property type="evidence" value="ECO:0007669"/>
    <property type="project" value="UniProtKB-SubCell"/>
</dbReference>
<feature type="transmembrane region" description="Helical" evidence="5">
    <location>
        <begin position="237"/>
        <end position="255"/>
    </location>
</feature>
<dbReference type="OrthoDB" id="6359945at2759"/>
<dbReference type="Proteomes" id="UP000281406">
    <property type="component" value="Unassembled WGS sequence"/>
</dbReference>
<protein>
    <submittedName>
        <fullName evidence="7">Olfactory receptor 51L1</fullName>
    </submittedName>
</protein>
<organism evidence="7 8">
    <name type="scientific">Anabarilius grahami</name>
    <name type="common">Kanglang fish</name>
    <name type="synonym">Barilius grahami</name>
    <dbReference type="NCBI Taxonomy" id="495550"/>
    <lineage>
        <taxon>Eukaryota</taxon>
        <taxon>Metazoa</taxon>
        <taxon>Chordata</taxon>
        <taxon>Craniata</taxon>
        <taxon>Vertebrata</taxon>
        <taxon>Euteleostomi</taxon>
        <taxon>Actinopterygii</taxon>
        <taxon>Neopterygii</taxon>
        <taxon>Teleostei</taxon>
        <taxon>Ostariophysi</taxon>
        <taxon>Cypriniformes</taxon>
        <taxon>Xenocyprididae</taxon>
        <taxon>Xenocypridinae</taxon>
        <taxon>Xenocypridinae incertae sedis</taxon>
        <taxon>Anabarilius</taxon>
    </lineage>
</organism>
<keyword evidence="8" id="KW-1185">Reference proteome</keyword>